<dbReference type="Gene3D" id="2.50.20.10">
    <property type="entry name" value="Lipoprotein localisation LolA/LolB/LppX"/>
    <property type="match status" value="1"/>
</dbReference>
<dbReference type="GO" id="GO:0044874">
    <property type="term" value="P:lipoprotein localization to outer membrane"/>
    <property type="evidence" value="ECO:0007669"/>
    <property type="project" value="UniProtKB-UniRule"/>
</dbReference>
<dbReference type="RefSeq" id="WP_133590377.1">
    <property type="nucleotide sequence ID" value="NZ_CP037953.1"/>
</dbReference>
<name>A0A4R6UQH5_9GAMM</name>
<dbReference type="Pfam" id="PF03550">
    <property type="entry name" value="LolB"/>
    <property type="match status" value="1"/>
</dbReference>
<dbReference type="InterPro" id="IPR004565">
    <property type="entry name" value="OM_lipoprot_LolB"/>
</dbReference>
<keyword evidence="16" id="KW-1185">Reference proteome</keyword>
<sequence length="189" mass="21545">MSKHLLTILALLLLAGCATRSIDRTRYPLPTEVMELKRWELDGRIALKNGKEGFTAGLNWVETPESYLFELTGPLGETRARLNATPGLATLELPNEPVLSSPNTELLLADHFGWAVPVESLKFWVRGLPDANSEQVQFDPEGRLQTFESRGWQVRYLEWQQANGLTLPKRLEARNEQLQLKLSLHDWHF</sequence>
<keyword evidence="5 13" id="KW-0813">Transport</keyword>
<dbReference type="NCBIfam" id="TIGR00548">
    <property type="entry name" value="lolB"/>
    <property type="match status" value="1"/>
</dbReference>
<keyword evidence="12 13" id="KW-0449">Lipoprotein</keyword>
<keyword evidence="8 13" id="KW-0472">Membrane</keyword>
<evidence type="ECO:0000256" key="12">
    <source>
        <dbReference type="ARBA" id="ARBA00023288"/>
    </source>
</evidence>
<keyword evidence="6 13" id="KW-0732">Signal</keyword>
<dbReference type="AlphaFoldDB" id="A0A4R6UQH5"/>
<accession>A0A4R6UQH5</accession>
<evidence type="ECO:0000256" key="3">
    <source>
        <dbReference type="ARBA" id="ARBA00011245"/>
    </source>
</evidence>
<evidence type="ECO:0000313" key="15">
    <source>
        <dbReference type="EMBL" id="TDQ48456.1"/>
    </source>
</evidence>
<gene>
    <name evidence="13" type="primary">lolB</name>
    <name evidence="15" type="ORF">EV696_107193</name>
</gene>
<dbReference type="OrthoDB" id="9797618at2"/>
<comment type="similarity">
    <text evidence="2 13">Belongs to the LolB family.</text>
</comment>
<comment type="caution">
    <text evidence="15">The sequence shown here is derived from an EMBL/GenBank/DDBJ whole genome shotgun (WGS) entry which is preliminary data.</text>
</comment>
<reference evidence="15 16" key="1">
    <citation type="submission" date="2019-03" db="EMBL/GenBank/DDBJ databases">
        <title>Genomic Encyclopedia of Type Strains, Phase IV (KMG-IV): sequencing the most valuable type-strain genomes for metagenomic binning, comparative biology and taxonomic classification.</title>
        <authorList>
            <person name="Goeker M."/>
        </authorList>
    </citation>
    <scope>NUCLEOTIDE SEQUENCE [LARGE SCALE GENOMIC DNA]</scope>
    <source>
        <strain evidence="15 16">DSM 103792</strain>
    </source>
</reference>
<keyword evidence="7 13" id="KW-0653">Protein transport</keyword>
<feature type="signal peptide" evidence="14">
    <location>
        <begin position="1"/>
        <end position="20"/>
    </location>
</feature>
<dbReference type="EMBL" id="SNYM01000007">
    <property type="protein sequence ID" value="TDQ48456.1"/>
    <property type="molecule type" value="Genomic_DNA"/>
</dbReference>
<evidence type="ECO:0000256" key="5">
    <source>
        <dbReference type="ARBA" id="ARBA00022448"/>
    </source>
</evidence>
<dbReference type="CDD" id="cd16326">
    <property type="entry name" value="LolB"/>
    <property type="match status" value="1"/>
</dbReference>
<evidence type="ECO:0000313" key="16">
    <source>
        <dbReference type="Proteomes" id="UP000295375"/>
    </source>
</evidence>
<organism evidence="15 16">
    <name type="scientific">Permianibacter aggregans</name>
    <dbReference type="NCBI Taxonomy" id="1510150"/>
    <lineage>
        <taxon>Bacteria</taxon>
        <taxon>Pseudomonadati</taxon>
        <taxon>Pseudomonadota</taxon>
        <taxon>Gammaproteobacteria</taxon>
        <taxon>Pseudomonadales</taxon>
        <taxon>Pseudomonadaceae</taxon>
        <taxon>Permianibacter</taxon>
    </lineage>
</organism>
<dbReference type="HAMAP" id="MF_00233">
    <property type="entry name" value="LolB"/>
    <property type="match status" value="1"/>
</dbReference>
<comment type="subunit">
    <text evidence="3 13">Monomer.</text>
</comment>
<evidence type="ECO:0000256" key="6">
    <source>
        <dbReference type="ARBA" id="ARBA00022729"/>
    </source>
</evidence>
<evidence type="ECO:0000256" key="1">
    <source>
        <dbReference type="ARBA" id="ARBA00004459"/>
    </source>
</evidence>
<protein>
    <recommendedName>
        <fullName evidence="4 13">Outer-membrane lipoprotein LolB</fullName>
    </recommendedName>
</protein>
<evidence type="ECO:0000256" key="10">
    <source>
        <dbReference type="ARBA" id="ARBA00023186"/>
    </source>
</evidence>
<evidence type="ECO:0000256" key="8">
    <source>
        <dbReference type="ARBA" id="ARBA00023136"/>
    </source>
</evidence>
<dbReference type="GO" id="GO:0009279">
    <property type="term" value="C:cell outer membrane"/>
    <property type="evidence" value="ECO:0007669"/>
    <property type="project" value="UniProtKB-SubCell"/>
</dbReference>
<comment type="subcellular location">
    <subcellularLocation>
        <location evidence="1 13">Cell outer membrane</location>
        <topology evidence="1 13">Lipid-anchor</topology>
    </subcellularLocation>
</comment>
<keyword evidence="11 13" id="KW-0998">Cell outer membrane</keyword>
<keyword evidence="9 13" id="KW-0564">Palmitate</keyword>
<proteinExistence type="inferred from homology"/>
<dbReference type="SUPFAM" id="SSF89392">
    <property type="entry name" value="Prokaryotic lipoproteins and lipoprotein localization factors"/>
    <property type="match status" value="1"/>
</dbReference>
<evidence type="ECO:0000256" key="2">
    <source>
        <dbReference type="ARBA" id="ARBA00009696"/>
    </source>
</evidence>
<evidence type="ECO:0000256" key="4">
    <source>
        <dbReference type="ARBA" id="ARBA00016202"/>
    </source>
</evidence>
<dbReference type="InterPro" id="IPR029046">
    <property type="entry name" value="LolA/LolB/LppX"/>
</dbReference>
<evidence type="ECO:0000256" key="7">
    <source>
        <dbReference type="ARBA" id="ARBA00022927"/>
    </source>
</evidence>
<evidence type="ECO:0000256" key="9">
    <source>
        <dbReference type="ARBA" id="ARBA00023139"/>
    </source>
</evidence>
<dbReference type="Proteomes" id="UP000295375">
    <property type="component" value="Unassembled WGS sequence"/>
</dbReference>
<dbReference type="GO" id="GO:0015031">
    <property type="term" value="P:protein transport"/>
    <property type="evidence" value="ECO:0007669"/>
    <property type="project" value="UniProtKB-KW"/>
</dbReference>
<dbReference type="PROSITE" id="PS51257">
    <property type="entry name" value="PROKAR_LIPOPROTEIN"/>
    <property type="match status" value="1"/>
</dbReference>
<evidence type="ECO:0000256" key="13">
    <source>
        <dbReference type="HAMAP-Rule" id="MF_00233"/>
    </source>
</evidence>
<evidence type="ECO:0000256" key="14">
    <source>
        <dbReference type="SAM" id="SignalP"/>
    </source>
</evidence>
<comment type="function">
    <text evidence="13">Plays a critical role in the incorporation of lipoproteins in the outer membrane after they are released by the LolA protein.</text>
</comment>
<keyword evidence="10 13" id="KW-0143">Chaperone</keyword>
<feature type="chain" id="PRO_5020565037" description="Outer-membrane lipoprotein LolB" evidence="14">
    <location>
        <begin position="21"/>
        <end position="189"/>
    </location>
</feature>
<evidence type="ECO:0000256" key="11">
    <source>
        <dbReference type="ARBA" id="ARBA00023237"/>
    </source>
</evidence>